<evidence type="ECO:0000256" key="1">
    <source>
        <dbReference type="ARBA" id="ARBA00012417"/>
    </source>
</evidence>
<evidence type="ECO:0000313" key="11">
    <source>
        <dbReference type="EMBL" id="HGY55565.1"/>
    </source>
</evidence>
<dbReference type="SUPFAM" id="SSF52540">
    <property type="entry name" value="P-loop containing nucleoside triphosphate hydrolases"/>
    <property type="match status" value="1"/>
</dbReference>
<feature type="domain" description="DNA polymerase III delta subunit-like C-terminal" evidence="10">
    <location>
        <begin position="211"/>
        <end position="328"/>
    </location>
</feature>
<dbReference type="GO" id="GO:0006261">
    <property type="term" value="P:DNA-templated DNA replication"/>
    <property type="evidence" value="ECO:0007669"/>
    <property type="project" value="TreeGrafter"/>
</dbReference>
<keyword evidence="6" id="KW-0239">DNA-directed DNA polymerase</keyword>
<dbReference type="EMBL" id="DRQG01000072">
    <property type="protein sequence ID" value="HGY55565.1"/>
    <property type="molecule type" value="Genomic_DNA"/>
</dbReference>
<dbReference type="GO" id="GO:0003887">
    <property type="term" value="F:DNA-directed DNA polymerase activity"/>
    <property type="evidence" value="ECO:0007669"/>
    <property type="project" value="UniProtKB-KW"/>
</dbReference>
<dbReference type="InterPro" id="IPR005790">
    <property type="entry name" value="DNA_polIII_delta"/>
</dbReference>
<keyword evidence="5" id="KW-0235">DNA replication</keyword>
<dbReference type="Pfam" id="PF06144">
    <property type="entry name" value="DNA_pol3_delta"/>
    <property type="match status" value="1"/>
</dbReference>
<dbReference type="AlphaFoldDB" id="A0A7V4WUV8"/>
<proteinExistence type="inferred from homology"/>
<comment type="catalytic activity">
    <reaction evidence="8">
        <text>DNA(n) + a 2'-deoxyribonucleoside 5'-triphosphate = DNA(n+1) + diphosphate</text>
        <dbReference type="Rhea" id="RHEA:22508"/>
        <dbReference type="Rhea" id="RHEA-COMP:17339"/>
        <dbReference type="Rhea" id="RHEA-COMP:17340"/>
        <dbReference type="ChEBI" id="CHEBI:33019"/>
        <dbReference type="ChEBI" id="CHEBI:61560"/>
        <dbReference type="ChEBI" id="CHEBI:173112"/>
        <dbReference type="EC" id="2.7.7.7"/>
    </reaction>
</comment>
<dbReference type="GO" id="GO:0003677">
    <property type="term" value="F:DNA binding"/>
    <property type="evidence" value="ECO:0007669"/>
    <property type="project" value="InterPro"/>
</dbReference>
<evidence type="ECO:0000256" key="7">
    <source>
        <dbReference type="ARBA" id="ARBA00034754"/>
    </source>
</evidence>
<evidence type="ECO:0000256" key="8">
    <source>
        <dbReference type="ARBA" id="ARBA00049244"/>
    </source>
</evidence>
<accession>A0A7V4WUV8</accession>
<dbReference type="Gene3D" id="1.20.272.10">
    <property type="match status" value="1"/>
</dbReference>
<name>A0A7V4WUV8_CALAY</name>
<dbReference type="InterPro" id="IPR048466">
    <property type="entry name" value="DNA_pol3_delta-like_C"/>
</dbReference>
<evidence type="ECO:0000256" key="4">
    <source>
        <dbReference type="ARBA" id="ARBA00022695"/>
    </source>
</evidence>
<dbReference type="GO" id="GO:0009360">
    <property type="term" value="C:DNA polymerase III complex"/>
    <property type="evidence" value="ECO:0007669"/>
    <property type="project" value="InterPro"/>
</dbReference>
<gene>
    <name evidence="11" type="primary">holA</name>
    <name evidence="11" type="ORF">ENK44_07695</name>
</gene>
<feature type="domain" description="DNA polymerase III delta N-terminal" evidence="9">
    <location>
        <begin position="21"/>
        <end position="137"/>
    </location>
</feature>
<dbReference type="NCBIfam" id="TIGR01128">
    <property type="entry name" value="holA"/>
    <property type="match status" value="1"/>
</dbReference>
<evidence type="ECO:0000256" key="5">
    <source>
        <dbReference type="ARBA" id="ARBA00022705"/>
    </source>
</evidence>
<evidence type="ECO:0000259" key="9">
    <source>
        <dbReference type="Pfam" id="PF06144"/>
    </source>
</evidence>
<evidence type="ECO:0000256" key="2">
    <source>
        <dbReference type="ARBA" id="ARBA00017703"/>
    </source>
</evidence>
<dbReference type="InterPro" id="IPR008921">
    <property type="entry name" value="DNA_pol3_clamp-load_cplx_C"/>
</dbReference>
<dbReference type="SUPFAM" id="SSF48019">
    <property type="entry name" value="post-AAA+ oligomerization domain-like"/>
    <property type="match status" value="1"/>
</dbReference>
<reference evidence="11" key="1">
    <citation type="journal article" date="2020" name="mSystems">
        <title>Genome- and Community-Level Interaction Insights into Carbon Utilization and Element Cycling Functions of Hydrothermarchaeota in Hydrothermal Sediment.</title>
        <authorList>
            <person name="Zhou Z."/>
            <person name="Liu Y."/>
            <person name="Xu W."/>
            <person name="Pan J."/>
            <person name="Luo Z.H."/>
            <person name="Li M."/>
        </authorList>
    </citation>
    <scope>NUCLEOTIDE SEQUENCE [LARGE SCALE GENOMIC DNA]</scope>
    <source>
        <strain evidence="11">HyVt-577</strain>
    </source>
</reference>
<dbReference type="Gene3D" id="1.10.8.60">
    <property type="match status" value="1"/>
</dbReference>
<evidence type="ECO:0000256" key="3">
    <source>
        <dbReference type="ARBA" id="ARBA00022679"/>
    </source>
</evidence>
<sequence length="332" mass="37299">MAASYNQVIKDIRAGKIAPVYFLVGPEKYFHDRIIEQLVSAVFPDQGSKDLNLTILYGTENDAGQLLTAALDYPMLGDRKLVIAREFQRMPVSDEESFLKYFKNPPASTCLVLSAAEDKKNKLFRTIRESALTVECKPVYESQIGGWIQSLCKEQGYSIEGAAVHLLADHLGTNLLAIEQELAKIFNYKIDDRSILAEDVEQITGISRQFNVFALQEALSKKDLKRSLLIGSHLMRSGQSITMLISILFAFYRKLLLAAFYRQKGFTPAQIREQMHISEFQYRGIAAGLSKTNFGQIKSVIGYLQDADIQAKTSSVAETSLLQMLCFKICRL</sequence>
<keyword evidence="3 11" id="KW-0808">Transferase</keyword>
<comment type="caution">
    <text evidence="11">The sequence shown here is derived from an EMBL/GenBank/DDBJ whole genome shotgun (WGS) entry which is preliminary data.</text>
</comment>
<dbReference type="InterPro" id="IPR010372">
    <property type="entry name" value="DNA_pol3_delta_N"/>
</dbReference>
<dbReference type="EC" id="2.7.7.7" evidence="1"/>
<dbReference type="Pfam" id="PF21694">
    <property type="entry name" value="DNA_pol3_delta_C"/>
    <property type="match status" value="1"/>
</dbReference>
<dbReference type="PANTHER" id="PTHR34388:SF1">
    <property type="entry name" value="DNA POLYMERASE III SUBUNIT DELTA"/>
    <property type="match status" value="1"/>
</dbReference>
<organism evidence="11">
    <name type="scientific">Caldithrix abyssi</name>
    <dbReference type="NCBI Taxonomy" id="187145"/>
    <lineage>
        <taxon>Bacteria</taxon>
        <taxon>Pseudomonadati</taxon>
        <taxon>Calditrichota</taxon>
        <taxon>Calditrichia</taxon>
        <taxon>Calditrichales</taxon>
        <taxon>Calditrichaceae</taxon>
        <taxon>Caldithrix</taxon>
    </lineage>
</organism>
<dbReference type="InterPro" id="IPR027417">
    <property type="entry name" value="P-loop_NTPase"/>
</dbReference>
<protein>
    <recommendedName>
        <fullName evidence="2">DNA polymerase III subunit delta</fullName>
        <ecNumber evidence="1">2.7.7.7</ecNumber>
    </recommendedName>
</protein>
<evidence type="ECO:0000256" key="6">
    <source>
        <dbReference type="ARBA" id="ARBA00022932"/>
    </source>
</evidence>
<dbReference type="Proteomes" id="UP000885779">
    <property type="component" value="Unassembled WGS sequence"/>
</dbReference>
<keyword evidence="4 11" id="KW-0548">Nucleotidyltransferase</keyword>
<evidence type="ECO:0000259" key="10">
    <source>
        <dbReference type="Pfam" id="PF21694"/>
    </source>
</evidence>
<comment type="similarity">
    <text evidence="7">Belongs to the DNA polymerase HolA subunit family.</text>
</comment>
<dbReference type="PANTHER" id="PTHR34388">
    <property type="entry name" value="DNA POLYMERASE III SUBUNIT DELTA"/>
    <property type="match status" value="1"/>
</dbReference>
<dbReference type="Gene3D" id="3.40.50.300">
    <property type="entry name" value="P-loop containing nucleotide triphosphate hydrolases"/>
    <property type="match status" value="1"/>
</dbReference>